<keyword evidence="1" id="KW-1133">Transmembrane helix</keyword>
<proteinExistence type="predicted"/>
<feature type="transmembrane region" description="Helical" evidence="1">
    <location>
        <begin position="411"/>
        <end position="429"/>
    </location>
</feature>
<dbReference type="GeneID" id="68103366"/>
<evidence type="ECO:0000313" key="2">
    <source>
        <dbReference type="EMBL" id="KAG2374342.1"/>
    </source>
</evidence>
<feature type="transmembrane region" description="Helical" evidence="1">
    <location>
        <begin position="449"/>
        <end position="468"/>
    </location>
</feature>
<name>A0AA88GAV7_NAELO</name>
<dbReference type="Proteomes" id="UP000816034">
    <property type="component" value="Unassembled WGS sequence"/>
</dbReference>
<sequence>MTHSSQQILTFSSLPPEMVIEIAKFLPLQLVLSNYFLIPLKYLLGIEVYSIEAMENGKTQGEDMGQDGWMNQQSMHHRDVEIYWREFLTHHVMKQFQSLSPMFGPIAILSRILKYTLKYTTRQLPYMYRNDNIEQEICTLLCVPDQFKYVFLDKLKIIPKNILQRKKPQPSNRMKKKEMAISEFKTKRWSITELQFLLSFVERNSFIFILANEINEKQKPIVLKTLRGGVDVELVYCNRPLMNHAQCNLSMYLSNKFNFEQPMKIRGTATIKDGVFDMKNIRYTPLEEQTVTKQLSEQWYPKISSFERAMFSSVERSSTKSAEDVVRHAIILQHYWYPGTEIEIPIVKINYLKSGVLNDVSLYLNDTPRIVKALDTHFRIDFNSADSVEKVIVELNPRTSVKKCKIFPQKIPFPVIHASMIAAITYFALSNSCLLNWRYSRQFYNSNNFSYKGIILFSILDLFNFVGYPFKALISYLWGCFKEQHVTMIESLCNFGYIRYFLWTIVSALKSYYRYHEVEIPLTSKLSDKGSIKLCKTD</sequence>
<keyword evidence="1" id="KW-0472">Membrane</keyword>
<evidence type="ECO:0000256" key="1">
    <source>
        <dbReference type="SAM" id="Phobius"/>
    </source>
</evidence>
<organism evidence="2 3">
    <name type="scientific">Naegleria lovaniensis</name>
    <name type="common">Amoeba</name>
    <dbReference type="NCBI Taxonomy" id="51637"/>
    <lineage>
        <taxon>Eukaryota</taxon>
        <taxon>Discoba</taxon>
        <taxon>Heterolobosea</taxon>
        <taxon>Tetramitia</taxon>
        <taxon>Eutetramitia</taxon>
        <taxon>Vahlkampfiidae</taxon>
        <taxon>Naegleria</taxon>
    </lineage>
</organism>
<comment type="caution">
    <text evidence="2">The sequence shown here is derived from an EMBL/GenBank/DDBJ whole genome shotgun (WGS) entry which is preliminary data.</text>
</comment>
<keyword evidence="3" id="KW-1185">Reference proteome</keyword>
<protein>
    <submittedName>
        <fullName evidence="2">Uncharacterized protein</fullName>
    </submittedName>
</protein>
<dbReference type="RefSeq" id="XP_044543516.1">
    <property type="nucleotide sequence ID" value="XM_044686509.1"/>
</dbReference>
<keyword evidence="1" id="KW-0812">Transmembrane</keyword>
<evidence type="ECO:0000313" key="3">
    <source>
        <dbReference type="Proteomes" id="UP000816034"/>
    </source>
</evidence>
<gene>
    <name evidence="2" type="ORF">C9374_010912</name>
</gene>
<dbReference type="AlphaFoldDB" id="A0AA88GAV7"/>
<accession>A0AA88GAV7</accession>
<dbReference type="EMBL" id="PYSW02000046">
    <property type="protein sequence ID" value="KAG2374342.1"/>
    <property type="molecule type" value="Genomic_DNA"/>
</dbReference>
<reference evidence="2 3" key="1">
    <citation type="journal article" date="2018" name="BMC Genomics">
        <title>The genome of Naegleria lovaniensis, the basis for a comparative approach to unravel pathogenicity factors of the human pathogenic amoeba N. fowleri.</title>
        <authorList>
            <person name="Liechti N."/>
            <person name="Schurch N."/>
            <person name="Bruggmann R."/>
            <person name="Wittwer M."/>
        </authorList>
    </citation>
    <scope>NUCLEOTIDE SEQUENCE [LARGE SCALE GENOMIC DNA]</scope>
    <source>
        <strain evidence="2 3">ATCC 30569</strain>
    </source>
</reference>